<dbReference type="EMBL" id="WHUF01000010">
    <property type="protein sequence ID" value="MQA23338.1"/>
    <property type="molecule type" value="Genomic_DNA"/>
</dbReference>
<feature type="transmembrane region" description="Helical" evidence="8">
    <location>
        <begin position="334"/>
        <end position="352"/>
    </location>
</feature>
<evidence type="ECO:0000256" key="8">
    <source>
        <dbReference type="SAM" id="Phobius"/>
    </source>
</evidence>
<feature type="transmembrane region" description="Helical" evidence="8">
    <location>
        <begin position="426"/>
        <end position="445"/>
    </location>
</feature>
<keyword evidence="3" id="KW-0808">Transferase</keyword>
<dbReference type="InterPro" id="IPR018584">
    <property type="entry name" value="GT87"/>
</dbReference>
<organism evidence="9 10">
    <name type="scientific">Rugamonas rivuli</name>
    <dbReference type="NCBI Taxonomy" id="2743358"/>
    <lineage>
        <taxon>Bacteria</taxon>
        <taxon>Pseudomonadati</taxon>
        <taxon>Pseudomonadota</taxon>
        <taxon>Betaproteobacteria</taxon>
        <taxon>Burkholderiales</taxon>
        <taxon>Oxalobacteraceae</taxon>
        <taxon>Telluria group</taxon>
        <taxon>Rugamonas</taxon>
    </lineage>
</organism>
<evidence type="ECO:0000256" key="3">
    <source>
        <dbReference type="ARBA" id="ARBA00022679"/>
    </source>
</evidence>
<comment type="similarity">
    <text evidence="7">Belongs to the glycosyltransferase 87 family.</text>
</comment>
<feature type="transmembrane region" description="Helical" evidence="8">
    <location>
        <begin position="252"/>
        <end position="271"/>
    </location>
</feature>
<keyword evidence="4 8" id="KW-0812">Transmembrane</keyword>
<comment type="subcellular location">
    <subcellularLocation>
        <location evidence="1">Cell membrane</location>
        <topology evidence="1">Multi-pass membrane protein</topology>
    </subcellularLocation>
</comment>
<dbReference type="Proteomes" id="UP000444318">
    <property type="component" value="Unassembled WGS sequence"/>
</dbReference>
<keyword evidence="10" id="KW-1185">Reference proteome</keyword>
<accession>A0A843SLJ3</accession>
<name>A0A843SLJ3_9BURK</name>
<evidence type="ECO:0000256" key="5">
    <source>
        <dbReference type="ARBA" id="ARBA00022989"/>
    </source>
</evidence>
<feature type="transmembrane region" description="Helical" evidence="8">
    <location>
        <begin position="118"/>
        <end position="141"/>
    </location>
</feature>
<feature type="transmembrane region" description="Helical" evidence="8">
    <location>
        <begin position="228"/>
        <end position="245"/>
    </location>
</feature>
<feature type="transmembrane region" description="Helical" evidence="8">
    <location>
        <begin position="204"/>
        <end position="222"/>
    </location>
</feature>
<protein>
    <submittedName>
        <fullName evidence="9">DUF2029 domain-containing protein</fullName>
    </submittedName>
</protein>
<evidence type="ECO:0000256" key="1">
    <source>
        <dbReference type="ARBA" id="ARBA00004651"/>
    </source>
</evidence>
<evidence type="ECO:0000256" key="4">
    <source>
        <dbReference type="ARBA" id="ARBA00022692"/>
    </source>
</evidence>
<evidence type="ECO:0000256" key="7">
    <source>
        <dbReference type="ARBA" id="ARBA00024033"/>
    </source>
</evidence>
<evidence type="ECO:0000313" key="9">
    <source>
        <dbReference type="EMBL" id="MQA23338.1"/>
    </source>
</evidence>
<evidence type="ECO:0000313" key="10">
    <source>
        <dbReference type="Proteomes" id="UP000444318"/>
    </source>
</evidence>
<reference evidence="9 10" key="1">
    <citation type="submission" date="2019-10" db="EMBL/GenBank/DDBJ databases">
        <title>Two novel species isolated from a subtropical stream in China.</title>
        <authorList>
            <person name="Lu H."/>
        </authorList>
    </citation>
    <scope>NUCLEOTIDE SEQUENCE [LARGE SCALE GENOMIC DNA]</scope>
    <source>
        <strain evidence="9 10">FT103W</strain>
    </source>
</reference>
<evidence type="ECO:0000256" key="2">
    <source>
        <dbReference type="ARBA" id="ARBA00022475"/>
    </source>
</evidence>
<feature type="transmembrane region" description="Helical" evidence="8">
    <location>
        <begin position="153"/>
        <end position="169"/>
    </location>
</feature>
<dbReference type="GO" id="GO:0016758">
    <property type="term" value="F:hexosyltransferase activity"/>
    <property type="evidence" value="ECO:0007669"/>
    <property type="project" value="InterPro"/>
</dbReference>
<dbReference type="GO" id="GO:0005886">
    <property type="term" value="C:plasma membrane"/>
    <property type="evidence" value="ECO:0007669"/>
    <property type="project" value="UniProtKB-SubCell"/>
</dbReference>
<feature type="transmembrane region" description="Helical" evidence="8">
    <location>
        <begin position="395"/>
        <end position="414"/>
    </location>
</feature>
<dbReference type="AlphaFoldDB" id="A0A843SLJ3"/>
<keyword evidence="5 8" id="KW-1133">Transmembrane helix</keyword>
<keyword evidence="6 8" id="KW-0472">Membrane</keyword>
<feature type="transmembrane region" description="Helical" evidence="8">
    <location>
        <begin position="43"/>
        <end position="62"/>
    </location>
</feature>
<sequence length="640" mass="70336">MIPSPLCPAFAARLTPLHLMQNFFGAIGRWYDRRTARFNRPGALRHAAWLAPLLFGALSLLLGQDNNWDLRNYHLYNAYALLNGRIGFDLSPGQWQSYFNPTLDLLYYGLNRALPAPLAGFAMGALHGLNFVLVLAIARLLLPAPDAADRHRLPLLLALAGTLGAGFLSELGNSMGDNMIALFVLASLYLVLRHWPRWRALDRGAVGWLALSGLVMGLGTGLKLTNATFALALCMALLTMGGSWWQRLRLSLVYGVAVLAGLAATAGHWFLRMWQTFGNPLFPQMNDLFRSPLALPVGVADTAHLPHGLAEALLWPFIFTLDGHRVSELVMRQLIWPVVYLLFIALALRLVAGRLRSAPAPASAPASAADADGRTRFVLVFFALGYVGWLKLFGIYRYLVPLELLAPLAVWLLLQRLCKPALARRAGAWVLTLCAIVVFPFSTWGHSGWTANGFSADDPGLPDPAHSLVYTAHGDPPMGWMATLLPPQVPVVALAGGFPESPAYLERIRAIAASRSGTHYVMLIGAANHEEITLEKKNLLVSWLGQTGSDAGCARLERMMKKVRFHVGVEMLAQPDGPRCRLELLPPYRMDLAARNLEVQQKAAQDLQRYGLHVRLDTCRVHRAAIGNEPYPYQLCEVGP</sequence>
<feature type="transmembrane region" description="Helical" evidence="8">
    <location>
        <begin position="175"/>
        <end position="192"/>
    </location>
</feature>
<feature type="transmembrane region" description="Helical" evidence="8">
    <location>
        <begin position="373"/>
        <end position="389"/>
    </location>
</feature>
<evidence type="ECO:0000256" key="6">
    <source>
        <dbReference type="ARBA" id="ARBA00023136"/>
    </source>
</evidence>
<dbReference type="Pfam" id="PF09594">
    <property type="entry name" value="GT87"/>
    <property type="match status" value="1"/>
</dbReference>
<keyword evidence="2" id="KW-1003">Cell membrane</keyword>
<comment type="caution">
    <text evidence="9">The sequence shown here is derived from an EMBL/GenBank/DDBJ whole genome shotgun (WGS) entry which is preliminary data.</text>
</comment>
<gene>
    <name evidence="9" type="ORF">GEV01_27825</name>
</gene>
<proteinExistence type="inferred from homology"/>